<proteinExistence type="predicted"/>
<evidence type="ECO:0008006" key="3">
    <source>
        <dbReference type="Google" id="ProtNLM"/>
    </source>
</evidence>
<protein>
    <recommendedName>
        <fullName evidence="3">Major capsid protein</fullName>
    </recommendedName>
</protein>
<accession>A0A0F9VXA0</accession>
<comment type="caution">
    <text evidence="2">The sequence shown here is derived from an EMBL/GenBank/DDBJ whole genome shotgun (WGS) entry which is preliminary data.</text>
</comment>
<sequence>MTTKQSGVLDAFVEEIEARMRAKSTTGWKHTTPTGTPTTNYMHGPGGIFGVSGLERDIISTRIQPQGLAGMLPAQGSMRMNPLFGYLTGFQDNTGSDPDGVCDDPMIAGPTKSCIQTAQFGRYSFMTKEIEINRVGQQTDRGEFLDLRVLNDPLLQPEGGLLQQNIAGTPDLRREVLMAFVEVGVSFQNKLIRQLYTGNPANNTAGGGYAEFPGLDILIGTNKVDAITGTNCPSLDSDIKDFNYGLVDEVANGTDIVEVLTYMNRFLRHNATRMNFDPTTWAITMRPELFFEITAVWPCSYLTYRCAFRDANGQERVVVDAADQINLRDTMRGGSYLLIDGIQVPVIQDDGIEEETDADNVNILAGQFASDIYFIPLTIRGGQASTFMQYLDYNQGAMVAVADGRLGDDFWTDGGRFLWHKKPPLNWCNQWVSKIEPRVILLTPQLAGRLQNVRYAPLQHTREPFPDSPYFVDGGETSRTGPSLFSDWNLPA</sequence>
<evidence type="ECO:0000256" key="1">
    <source>
        <dbReference type="SAM" id="MobiDB-lite"/>
    </source>
</evidence>
<reference evidence="2" key="1">
    <citation type="journal article" date="2015" name="Nature">
        <title>Complex archaea that bridge the gap between prokaryotes and eukaryotes.</title>
        <authorList>
            <person name="Spang A."/>
            <person name="Saw J.H."/>
            <person name="Jorgensen S.L."/>
            <person name="Zaremba-Niedzwiedzka K."/>
            <person name="Martijn J."/>
            <person name="Lind A.E."/>
            <person name="van Eijk R."/>
            <person name="Schleper C."/>
            <person name="Guy L."/>
            <person name="Ettema T.J."/>
        </authorList>
    </citation>
    <scope>NUCLEOTIDE SEQUENCE</scope>
</reference>
<feature type="compositionally biased region" description="Low complexity" evidence="1">
    <location>
        <begin position="25"/>
        <end position="39"/>
    </location>
</feature>
<feature type="region of interest" description="Disordered" evidence="1">
    <location>
        <begin position="23"/>
        <end position="44"/>
    </location>
</feature>
<evidence type="ECO:0000313" key="2">
    <source>
        <dbReference type="EMBL" id="KKN78096.1"/>
    </source>
</evidence>
<name>A0A0F9VXA0_9ZZZZ</name>
<organism evidence="2">
    <name type="scientific">marine sediment metagenome</name>
    <dbReference type="NCBI Taxonomy" id="412755"/>
    <lineage>
        <taxon>unclassified sequences</taxon>
        <taxon>metagenomes</taxon>
        <taxon>ecological metagenomes</taxon>
    </lineage>
</organism>
<dbReference type="EMBL" id="LAZR01000268">
    <property type="protein sequence ID" value="KKN78096.1"/>
    <property type="molecule type" value="Genomic_DNA"/>
</dbReference>
<dbReference type="AlphaFoldDB" id="A0A0F9VXA0"/>
<gene>
    <name evidence="2" type="ORF">LCGC14_0353230</name>
</gene>